<reference evidence="4" key="1">
    <citation type="journal article" date="2019" name="Int. J. Syst. Evol. Microbiol.">
        <title>The Global Catalogue of Microorganisms (GCM) 10K type strain sequencing project: providing services to taxonomists for standard genome sequencing and annotation.</title>
        <authorList>
            <consortium name="The Broad Institute Genomics Platform"/>
            <consortium name="The Broad Institute Genome Sequencing Center for Infectious Disease"/>
            <person name="Wu L."/>
            <person name="Ma J."/>
        </authorList>
    </citation>
    <scope>NUCLEOTIDE SEQUENCE [LARGE SCALE GENOMIC DNA]</scope>
    <source>
        <strain evidence="4">JCM 16083</strain>
    </source>
</reference>
<evidence type="ECO:0000259" key="2">
    <source>
        <dbReference type="PROSITE" id="PS52004"/>
    </source>
</evidence>
<dbReference type="InterPro" id="IPR020841">
    <property type="entry name" value="PKS_Beta-ketoAc_synthase_dom"/>
</dbReference>
<gene>
    <name evidence="3" type="ORF">GCM10009118_01840</name>
</gene>
<protein>
    <submittedName>
        <fullName evidence="3">Beta-ketoacyl synthase N-terminal-like domain-containing protein</fullName>
    </submittedName>
</protein>
<dbReference type="InterPro" id="IPR020615">
    <property type="entry name" value="Thiolase_acyl_enz_int_AS"/>
</dbReference>
<dbReference type="SMART" id="SM00825">
    <property type="entry name" value="PKS_KS"/>
    <property type="match status" value="1"/>
</dbReference>
<sequence length="362" mass="39238">MIYIGAGNIYSPLGKSLSENWENLLAGKTAIRPYSSLKPEDPPLYLSRFEEKGNFYTRIFDCIDTTLLSLVGQEPDWSKTVLIFSSTKADIEQLESRNIEQSLLDYTCTKLQEKYPAKTAITVSNACISGITALLLAHDLIKTGQYENALVVAADNCSTFVSEGFKSFYAIASDFCKPYDTNRQGINLGEGVASAFVSSDRNIFTNTPTALLGGASANDANHISGPSRTGEGLFRATKRALEYAGKSPEQIDYISAHGTATRYNDDMESMAIDRLNLNEVPVNSLKGYFGHTLGAAGLIETLVTIEQMNTNLILGTKGLENPGTVKPINVFPDTIEKHLNTVLKSGSGFGGCNAAIVLEKLK</sequence>
<evidence type="ECO:0000313" key="4">
    <source>
        <dbReference type="Proteomes" id="UP001501126"/>
    </source>
</evidence>
<dbReference type="SUPFAM" id="SSF53901">
    <property type="entry name" value="Thiolase-like"/>
    <property type="match status" value="1"/>
</dbReference>
<dbReference type="PANTHER" id="PTHR11712:SF336">
    <property type="entry name" value="3-OXOACYL-[ACYL-CARRIER-PROTEIN] SYNTHASE, MITOCHONDRIAL"/>
    <property type="match status" value="1"/>
</dbReference>
<dbReference type="InterPro" id="IPR016039">
    <property type="entry name" value="Thiolase-like"/>
</dbReference>
<dbReference type="Pfam" id="PF08545">
    <property type="entry name" value="ACP_syn_III"/>
    <property type="match status" value="1"/>
</dbReference>
<keyword evidence="1" id="KW-0808">Transferase</keyword>
<evidence type="ECO:0000256" key="1">
    <source>
        <dbReference type="ARBA" id="ARBA00022679"/>
    </source>
</evidence>
<dbReference type="PROSITE" id="PS52004">
    <property type="entry name" value="KS3_2"/>
    <property type="match status" value="1"/>
</dbReference>
<dbReference type="Pfam" id="PF02801">
    <property type="entry name" value="Ketoacyl-synt_C"/>
    <property type="match status" value="1"/>
</dbReference>
<dbReference type="EMBL" id="BAAAFH010000003">
    <property type="protein sequence ID" value="GAA0873776.1"/>
    <property type="molecule type" value="Genomic_DNA"/>
</dbReference>
<name>A0ABP3XWQ4_9FLAO</name>
<dbReference type="PROSITE" id="PS00098">
    <property type="entry name" value="THIOLASE_1"/>
    <property type="match status" value="1"/>
</dbReference>
<dbReference type="Proteomes" id="UP001501126">
    <property type="component" value="Unassembled WGS sequence"/>
</dbReference>
<feature type="domain" description="Ketosynthase family 3 (KS3)" evidence="2">
    <location>
        <begin position="1"/>
        <end position="360"/>
    </location>
</feature>
<evidence type="ECO:0000313" key="3">
    <source>
        <dbReference type="EMBL" id="GAA0873776.1"/>
    </source>
</evidence>
<accession>A0ABP3XWQ4</accession>
<dbReference type="InterPro" id="IPR013751">
    <property type="entry name" value="ACP_syn_III_N"/>
</dbReference>
<dbReference type="InterPro" id="IPR000794">
    <property type="entry name" value="Beta-ketoacyl_synthase"/>
</dbReference>
<organism evidence="3 4">
    <name type="scientific">Wandonia haliotis</name>
    <dbReference type="NCBI Taxonomy" id="574963"/>
    <lineage>
        <taxon>Bacteria</taxon>
        <taxon>Pseudomonadati</taxon>
        <taxon>Bacteroidota</taxon>
        <taxon>Flavobacteriia</taxon>
        <taxon>Flavobacteriales</taxon>
        <taxon>Crocinitomicaceae</taxon>
        <taxon>Wandonia</taxon>
    </lineage>
</organism>
<dbReference type="InterPro" id="IPR014031">
    <property type="entry name" value="Ketoacyl_synth_C"/>
</dbReference>
<comment type="caution">
    <text evidence="3">The sequence shown here is derived from an EMBL/GenBank/DDBJ whole genome shotgun (WGS) entry which is preliminary data.</text>
</comment>
<keyword evidence="4" id="KW-1185">Reference proteome</keyword>
<proteinExistence type="predicted"/>
<dbReference type="PANTHER" id="PTHR11712">
    <property type="entry name" value="POLYKETIDE SYNTHASE-RELATED"/>
    <property type="match status" value="1"/>
</dbReference>
<dbReference type="Gene3D" id="3.40.47.10">
    <property type="match status" value="1"/>
</dbReference>